<evidence type="ECO:0000313" key="1">
    <source>
        <dbReference type="EMBL" id="GMR35621.1"/>
    </source>
</evidence>
<dbReference type="EMBL" id="BTRK01000002">
    <property type="protein sequence ID" value="GMR35624.1"/>
    <property type="molecule type" value="Genomic_DNA"/>
</dbReference>
<dbReference type="Gene3D" id="2.120.10.80">
    <property type="entry name" value="Kelch-type beta propeller"/>
    <property type="match status" value="1"/>
</dbReference>
<dbReference type="AlphaFoldDB" id="A0AAN5DI63"/>
<feature type="non-terminal residue" evidence="6">
    <location>
        <position position="103"/>
    </location>
</feature>
<evidence type="ECO:0000313" key="7">
    <source>
        <dbReference type="Proteomes" id="UP001328107"/>
    </source>
</evidence>
<evidence type="ECO:0000313" key="6">
    <source>
        <dbReference type="EMBL" id="GMR63182.1"/>
    </source>
</evidence>
<accession>A0AAN5DI63</accession>
<evidence type="ECO:0000313" key="5">
    <source>
        <dbReference type="EMBL" id="GMR35626.1"/>
    </source>
</evidence>
<evidence type="ECO:0000313" key="2">
    <source>
        <dbReference type="EMBL" id="GMR35622.1"/>
    </source>
</evidence>
<dbReference type="Proteomes" id="UP001328107">
    <property type="component" value="Unassembled WGS sequence"/>
</dbReference>
<reference evidence="6" key="2">
    <citation type="submission" date="2023-06" db="EMBL/GenBank/DDBJ databases">
        <title>Genome assembly of Pristionchus species.</title>
        <authorList>
            <person name="Yoshida K."/>
            <person name="Sommer R.J."/>
        </authorList>
    </citation>
    <scope>NUCLEOTIDE SEQUENCE</scope>
    <source>
        <strain evidence="6 7">RS5460</strain>
    </source>
</reference>
<dbReference type="EMBL" id="BTRK01000007">
    <property type="protein sequence ID" value="GMR63182.1"/>
    <property type="molecule type" value="Genomic_DNA"/>
</dbReference>
<dbReference type="EMBL" id="BTRK01000002">
    <property type="protein sequence ID" value="GMR35622.1"/>
    <property type="molecule type" value="Genomic_DNA"/>
</dbReference>
<organism evidence="6 7">
    <name type="scientific">Pristionchus mayeri</name>
    <dbReference type="NCBI Taxonomy" id="1317129"/>
    <lineage>
        <taxon>Eukaryota</taxon>
        <taxon>Metazoa</taxon>
        <taxon>Ecdysozoa</taxon>
        <taxon>Nematoda</taxon>
        <taxon>Chromadorea</taxon>
        <taxon>Rhabditida</taxon>
        <taxon>Rhabditina</taxon>
        <taxon>Diplogasteromorpha</taxon>
        <taxon>Diplogasteroidea</taxon>
        <taxon>Neodiplogasteridae</taxon>
        <taxon>Pristionchus</taxon>
    </lineage>
</organism>
<feature type="non-terminal residue" evidence="6">
    <location>
        <position position="1"/>
    </location>
</feature>
<dbReference type="EMBL" id="BTRK01000002">
    <property type="protein sequence ID" value="GMR35626.1"/>
    <property type="molecule type" value="Genomic_DNA"/>
</dbReference>
<dbReference type="EMBL" id="BTRK01000002">
    <property type="protein sequence ID" value="GMR35623.1"/>
    <property type="molecule type" value="Genomic_DNA"/>
</dbReference>
<comment type="caution">
    <text evidence="6">The sequence shown here is derived from an EMBL/GenBank/DDBJ whole genome shotgun (WGS) entry which is preliminary data.</text>
</comment>
<dbReference type="InterPro" id="IPR015915">
    <property type="entry name" value="Kelch-typ_b-propeller"/>
</dbReference>
<dbReference type="EMBL" id="BTRK01000002">
    <property type="protein sequence ID" value="GMR35621.1"/>
    <property type="molecule type" value="Genomic_DNA"/>
</dbReference>
<proteinExistence type="predicted"/>
<sequence>KEIYVVGGGKLMACEKYDPVTQTWSTVADNLHTGVFLHLSACSGRLFLIGDLSQHLEEYLPEENKWVERAACPLSRNVFPYGCEYVTLPIPASFSTPLSALLK</sequence>
<keyword evidence="7" id="KW-1185">Reference proteome</keyword>
<evidence type="ECO:0000313" key="3">
    <source>
        <dbReference type="EMBL" id="GMR35623.1"/>
    </source>
</evidence>
<reference evidence="7" key="1">
    <citation type="submission" date="2022-10" db="EMBL/GenBank/DDBJ databases">
        <title>Genome assembly of Pristionchus species.</title>
        <authorList>
            <person name="Yoshida K."/>
            <person name="Sommer R.J."/>
        </authorList>
    </citation>
    <scope>NUCLEOTIDE SEQUENCE [LARGE SCALE GENOMIC DNA]</scope>
    <source>
        <strain evidence="7">RS5460</strain>
    </source>
</reference>
<evidence type="ECO:0000313" key="4">
    <source>
        <dbReference type="EMBL" id="GMR35624.1"/>
    </source>
</evidence>
<gene>
    <name evidence="1" type="ORF">PMAYCL1PPCAC_05816</name>
    <name evidence="2" type="ORF">PMAYCL1PPCAC_05817</name>
    <name evidence="3" type="ORF">PMAYCL1PPCAC_05818</name>
    <name evidence="4" type="ORF">PMAYCL1PPCAC_05819</name>
    <name evidence="5" type="ORF">PMAYCL1PPCAC_05821</name>
    <name evidence="6" type="ORF">PMAYCL1PPCAC_33377</name>
</gene>
<name>A0AAN5DI63_9BILA</name>
<protein>
    <submittedName>
        <fullName evidence="6">Uncharacterized protein</fullName>
    </submittedName>
</protein>
<dbReference type="SUPFAM" id="SSF117281">
    <property type="entry name" value="Kelch motif"/>
    <property type="match status" value="1"/>
</dbReference>